<dbReference type="InterPro" id="IPR050698">
    <property type="entry name" value="MBL"/>
</dbReference>
<evidence type="ECO:0000313" key="5">
    <source>
        <dbReference type="Proteomes" id="UP000515369"/>
    </source>
</evidence>
<dbReference type="AlphaFoldDB" id="A0A7G5H569"/>
<dbReference type="Gene3D" id="3.40.50.10890">
    <property type="match status" value="1"/>
</dbReference>
<dbReference type="RefSeq" id="WP_182463631.1">
    <property type="nucleotide sequence ID" value="NZ_CP059732.1"/>
</dbReference>
<dbReference type="Pfam" id="PF10996">
    <property type="entry name" value="Beta-Casp"/>
    <property type="match status" value="1"/>
</dbReference>
<evidence type="ECO:0000256" key="1">
    <source>
        <dbReference type="ARBA" id="ARBA00022801"/>
    </source>
</evidence>
<keyword evidence="1 4" id="KW-0378">Hydrolase</keyword>
<evidence type="ECO:0000259" key="2">
    <source>
        <dbReference type="SMART" id="SM00849"/>
    </source>
</evidence>
<dbReference type="InterPro" id="IPR022712">
    <property type="entry name" value="Beta_Casp"/>
</dbReference>
<sequence length="481" mass="53727">MKLSFLGAARQVTGSMYLLELEDDYRILIDCGSDMERSGPREASSNGQTAPAVTHPGFFPFEASSINLVLLTHAHVDHSGNLPNLFREGYEGQILCTEPTFALTNVLLNDAASLNQKRINELNASKKQRVRDRQVQMQKDLYLGLQVRETMENVVPIGFNRKFRVADGVDVTFIPAGHLLGAAHIVINVIENGERKSICFSGDIGRKNYPLLVDPGTVPNVDYLVCESTYGNRLHENTMSPEDALADIIQRTCIDIPGRLIIPSFSVGRTQALLYTLNRLYTERNFPPIRVFSDSPMGYESTKIYMQHVKMLNTEAKEFYKENETLFDFENFQFLESSKASKAVSNFAEPCIIISSSGMVQGGRVEYHIAENISNPYATILIIGYCAEGTLGWRLLNGQQTLSIKGTDHQVLANIEKIDVFSGHGDRNDLINFVAMQSPETLKSIFLVHGEYESMESFKATLAEEGYPQVIIPKKGESFEL</sequence>
<dbReference type="CDD" id="cd16295">
    <property type="entry name" value="TTHA0252-CPSF-like_MBL-fold"/>
    <property type="match status" value="1"/>
</dbReference>
<organism evidence="4 5">
    <name type="scientific">Spirosoma foliorum</name>
    <dbReference type="NCBI Taxonomy" id="2710596"/>
    <lineage>
        <taxon>Bacteria</taxon>
        <taxon>Pseudomonadati</taxon>
        <taxon>Bacteroidota</taxon>
        <taxon>Cytophagia</taxon>
        <taxon>Cytophagales</taxon>
        <taxon>Cytophagaceae</taxon>
        <taxon>Spirosoma</taxon>
    </lineage>
</organism>
<gene>
    <name evidence="4" type="ORF">H3H32_15930</name>
</gene>
<dbReference type="InterPro" id="IPR011108">
    <property type="entry name" value="RMMBL"/>
</dbReference>
<dbReference type="InterPro" id="IPR001279">
    <property type="entry name" value="Metallo-B-lactamas"/>
</dbReference>
<dbReference type="SMART" id="SM01027">
    <property type="entry name" value="Beta-Casp"/>
    <property type="match status" value="1"/>
</dbReference>
<dbReference type="SMART" id="SM00849">
    <property type="entry name" value="Lactamase_B"/>
    <property type="match status" value="1"/>
</dbReference>
<evidence type="ECO:0000313" key="4">
    <source>
        <dbReference type="EMBL" id="QMW06261.1"/>
    </source>
</evidence>
<dbReference type="KEGG" id="sfol:H3H32_15930"/>
<proteinExistence type="predicted"/>
<dbReference type="Pfam" id="PF07521">
    <property type="entry name" value="RMMBL"/>
    <property type="match status" value="1"/>
</dbReference>
<dbReference type="InterPro" id="IPR036866">
    <property type="entry name" value="RibonucZ/Hydroxyglut_hydro"/>
</dbReference>
<accession>A0A7G5H569</accession>
<dbReference type="Pfam" id="PF00753">
    <property type="entry name" value="Lactamase_B"/>
    <property type="match status" value="1"/>
</dbReference>
<dbReference type="Proteomes" id="UP000515369">
    <property type="component" value="Chromosome"/>
</dbReference>
<dbReference type="GO" id="GO:0004521">
    <property type="term" value="F:RNA endonuclease activity"/>
    <property type="evidence" value="ECO:0007669"/>
    <property type="project" value="TreeGrafter"/>
</dbReference>
<feature type="domain" description="Beta-Casp" evidence="3">
    <location>
        <begin position="270"/>
        <end position="395"/>
    </location>
</feature>
<dbReference type="GO" id="GO:0016787">
    <property type="term" value="F:hydrolase activity"/>
    <property type="evidence" value="ECO:0007669"/>
    <property type="project" value="UniProtKB-KW"/>
</dbReference>
<dbReference type="SUPFAM" id="SSF56281">
    <property type="entry name" value="Metallo-hydrolase/oxidoreductase"/>
    <property type="match status" value="1"/>
</dbReference>
<protein>
    <submittedName>
        <fullName evidence="4">MBL fold metallo-hydrolase</fullName>
    </submittedName>
</protein>
<dbReference type="PANTHER" id="PTHR11203:SF37">
    <property type="entry name" value="INTEGRATOR COMPLEX SUBUNIT 11"/>
    <property type="match status" value="1"/>
</dbReference>
<keyword evidence="5" id="KW-1185">Reference proteome</keyword>
<reference evidence="4 5" key="1">
    <citation type="submission" date="2020-07" db="EMBL/GenBank/DDBJ databases">
        <title>Spirosoma foliorum sp. nov., isolated from the leaves on the Nejang mountain Korea, Republic of.</title>
        <authorList>
            <person name="Ho H."/>
            <person name="Lee Y.-J."/>
            <person name="Nurcahyanto D.-A."/>
            <person name="Kim S.-G."/>
        </authorList>
    </citation>
    <scope>NUCLEOTIDE SEQUENCE [LARGE SCALE GENOMIC DNA]</scope>
    <source>
        <strain evidence="4 5">PL0136</strain>
    </source>
</reference>
<feature type="domain" description="Metallo-beta-lactamase" evidence="2">
    <location>
        <begin position="13"/>
        <end position="265"/>
    </location>
</feature>
<dbReference type="Gene3D" id="3.60.15.10">
    <property type="entry name" value="Ribonuclease Z/Hydroxyacylglutathione hydrolase-like"/>
    <property type="match status" value="1"/>
</dbReference>
<dbReference type="PANTHER" id="PTHR11203">
    <property type="entry name" value="CLEAVAGE AND POLYADENYLATION SPECIFICITY FACTOR FAMILY MEMBER"/>
    <property type="match status" value="1"/>
</dbReference>
<name>A0A7G5H569_9BACT</name>
<dbReference type="EMBL" id="CP059732">
    <property type="protein sequence ID" value="QMW06261.1"/>
    <property type="molecule type" value="Genomic_DNA"/>
</dbReference>
<evidence type="ECO:0000259" key="3">
    <source>
        <dbReference type="SMART" id="SM01027"/>
    </source>
</evidence>